<reference evidence="2 3" key="1">
    <citation type="submission" date="2021-06" db="EMBL/GenBank/DDBJ databases">
        <authorList>
            <person name="Palmer J.M."/>
        </authorList>
    </citation>
    <scope>NUCLEOTIDE SEQUENCE [LARGE SCALE GENOMIC DNA]</scope>
    <source>
        <strain evidence="2 3">XC_2019</strain>
        <tissue evidence="2">Muscle</tissue>
    </source>
</reference>
<comment type="caution">
    <text evidence="2">The sequence shown here is derived from an EMBL/GenBank/DDBJ whole genome shotgun (WGS) entry which is preliminary data.</text>
</comment>
<dbReference type="Proteomes" id="UP001434883">
    <property type="component" value="Unassembled WGS sequence"/>
</dbReference>
<keyword evidence="3" id="KW-1185">Reference proteome</keyword>
<name>A0ABV0RAP7_9TELE</name>
<proteinExistence type="predicted"/>
<sequence length="102" mass="11583">MDLRQGMDSCRDNIGKNCEHFSNALAVDLPWILLWTSMVWDSATVLFDLVLPLQDCVSCFVPCLFGAAVMLKFLLVRRIKEFPLLILREAGIKTTAFHLLLI</sequence>
<keyword evidence="1" id="KW-0472">Membrane</keyword>
<organism evidence="2 3">
    <name type="scientific">Xenoophorus captivus</name>
    <dbReference type="NCBI Taxonomy" id="1517983"/>
    <lineage>
        <taxon>Eukaryota</taxon>
        <taxon>Metazoa</taxon>
        <taxon>Chordata</taxon>
        <taxon>Craniata</taxon>
        <taxon>Vertebrata</taxon>
        <taxon>Euteleostomi</taxon>
        <taxon>Actinopterygii</taxon>
        <taxon>Neopterygii</taxon>
        <taxon>Teleostei</taxon>
        <taxon>Neoteleostei</taxon>
        <taxon>Acanthomorphata</taxon>
        <taxon>Ovalentaria</taxon>
        <taxon>Atherinomorphae</taxon>
        <taxon>Cyprinodontiformes</taxon>
        <taxon>Goodeidae</taxon>
        <taxon>Xenoophorus</taxon>
    </lineage>
</organism>
<gene>
    <name evidence="2" type="ORF">XENOCAPTIV_018090</name>
</gene>
<evidence type="ECO:0000313" key="3">
    <source>
        <dbReference type="Proteomes" id="UP001434883"/>
    </source>
</evidence>
<accession>A0ABV0RAP7</accession>
<feature type="transmembrane region" description="Helical" evidence="1">
    <location>
        <begin position="21"/>
        <end position="40"/>
    </location>
</feature>
<protein>
    <submittedName>
        <fullName evidence="2">Uncharacterized protein</fullName>
    </submittedName>
</protein>
<dbReference type="EMBL" id="JAHRIN010037399">
    <property type="protein sequence ID" value="MEQ2204756.1"/>
    <property type="molecule type" value="Genomic_DNA"/>
</dbReference>
<evidence type="ECO:0000313" key="2">
    <source>
        <dbReference type="EMBL" id="MEQ2204756.1"/>
    </source>
</evidence>
<evidence type="ECO:0000256" key="1">
    <source>
        <dbReference type="SAM" id="Phobius"/>
    </source>
</evidence>
<keyword evidence="1" id="KW-1133">Transmembrane helix</keyword>
<keyword evidence="1" id="KW-0812">Transmembrane</keyword>
<feature type="transmembrane region" description="Helical" evidence="1">
    <location>
        <begin position="52"/>
        <end position="75"/>
    </location>
</feature>